<dbReference type="InterPro" id="IPR013783">
    <property type="entry name" value="Ig-like_fold"/>
</dbReference>
<accession>A0AAI9MV02</accession>
<dbReference type="PANTHER" id="PTHR30251">
    <property type="entry name" value="PILUS ASSEMBLY CHAPERONE"/>
    <property type="match status" value="1"/>
</dbReference>
<organism evidence="2">
    <name type="scientific">Morganella morganii</name>
    <name type="common">Proteus morganii</name>
    <dbReference type="NCBI Taxonomy" id="582"/>
    <lineage>
        <taxon>Bacteria</taxon>
        <taxon>Pseudomonadati</taxon>
        <taxon>Pseudomonadota</taxon>
        <taxon>Gammaproteobacteria</taxon>
        <taxon>Enterobacterales</taxon>
        <taxon>Morganellaceae</taxon>
        <taxon>Morganella</taxon>
    </lineage>
</organism>
<feature type="non-terminal residue" evidence="2">
    <location>
        <position position="153"/>
    </location>
</feature>
<protein>
    <submittedName>
        <fullName evidence="2">Molecular chaperone</fullName>
    </submittedName>
</protein>
<dbReference type="PRINTS" id="PR00969">
    <property type="entry name" value="CHAPERONPILI"/>
</dbReference>
<dbReference type="InterPro" id="IPR001829">
    <property type="entry name" value="Pili_assmbl_chaperone_bac"/>
</dbReference>
<gene>
    <name evidence="2" type="ORF">PN925_004219</name>
</gene>
<dbReference type="AlphaFoldDB" id="A0AAI9MV02"/>
<comment type="caution">
    <text evidence="2">The sequence shown here is derived from an EMBL/GenBank/DDBJ whole genome shotgun (WGS) entry which is preliminary data.</text>
</comment>
<reference evidence="2" key="1">
    <citation type="submission" date="2024-02" db="EMBL/GenBank/DDBJ databases">
        <authorList>
            <consortium name="Clinical and Environmental Microbiology Branch: Whole genome sequencing antimicrobial resistance pathogens in the healthcare setting"/>
        </authorList>
    </citation>
    <scope>NUCLEOTIDE SEQUENCE</scope>
    <source>
        <strain evidence="2">2023KU-00017</strain>
    </source>
</reference>
<dbReference type="InterPro" id="IPR016147">
    <property type="entry name" value="Pili_assmbl_chaperone_N"/>
</dbReference>
<dbReference type="SUPFAM" id="SSF49354">
    <property type="entry name" value="PapD-like"/>
    <property type="match status" value="1"/>
</dbReference>
<dbReference type="GO" id="GO:0071555">
    <property type="term" value="P:cell wall organization"/>
    <property type="evidence" value="ECO:0007669"/>
    <property type="project" value="InterPro"/>
</dbReference>
<evidence type="ECO:0000313" key="2">
    <source>
        <dbReference type="EMBL" id="EMO9458772.1"/>
    </source>
</evidence>
<feature type="domain" description="Pili assembly chaperone N-terminal" evidence="1">
    <location>
        <begin position="21"/>
        <end position="138"/>
    </location>
</feature>
<dbReference type="Pfam" id="PF00345">
    <property type="entry name" value="PapD_N"/>
    <property type="match status" value="1"/>
</dbReference>
<name>A0AAI9MV02_MORMO</name>
<sequence>MKNYFTSIILIFLVTGQAMAGVVVGGTRFIYPQDKKMITIPVDNTDKKTAYLIHGWIEKEDGITKSKDFILTPVLFQLDAGKKGILRVMLKQAAFPDDRETLLWLNVRGIPETDEHRENKLQVVINSKFKFFYRPAGLTEPDYNNLIYERKGN</sequence>
<dbReference type="InterPro" id="IPR050643">
    <property type="entry name" value="Periplasmic_pilus_chap"/>
</dbReference>
<dbReference type="GO" id="GO:0030288">
    <property type="term" value="C:outer membrane-bounded periplasmic space"/>
    <property type="evidence" value="ECO:0007669"/>
    <property type="project" value="InterPro"/>
</dbReference>
<proteinExistence type="predicted"/>
<dbReference type="InterPro" id="IPR008962">
    <property type="entry name" value="PapD-like_sf"/>
</dbReference>
<dbReference type="EMBL" id="ABKJEP030000164">
    <property type="protein sequence ID" value="EMO9458772.1"/>
    <property type="molecule type" value="Genomic_DNA"/>
</dbReference>
<dbReference type="Gene3D" id="2.60.40.10">
    <property type="entry name" value="Immunoglobulins"/>
    <property type="match status" value="1"/>
</dbReference>
<evidence type="ECO:0000259" key="1">
    <source>
        <dbReference type="Pfam" id="PF00345"/>
    </source>
</evidence>
<dbReference type="PANTHER" id="PTHR30251:SF2">
    <property type="entry name" value="FIMBRIAL CHAPERONE YADV-RELATED"/>
    <property type="match status" value="1"/>
</dbReference>